<feature type="domain" description="Helicase ATP-binding" evidence="10">
    <location>
        <begin position="225"/>
        <end position="413"/>
    </location>
</feature>
<dbReference type="InterPro" id="IPR006474">
    <property type="entry name" value="Helicase_Cas3_CRISPR-ass_core"/>
</dbReference>
<dbReference type="GO" id="GO:0051607">
    <property type="term" value="P:defense response to virus"/>
    <property type="evidence" value="ECO:0007669"/>
    <property type="project" value="UniProtKB-KW"/>
</dbReference>
<dbReference type="InterPro" id="IPR003607">
    <property type="entry name" value="HD/PDEase_dom"/>
</dbReference>
<evidence type="ECO:0000256" key="2">
    <source>
        <dbReference type="ARBA" id="ARBA00009046"/>
    </source>
</evidence>
<keyword evidence="3" id="KW-0540">Nuclease</keyword>
<sequence>MNLISLSDAKAHTCNEREQSLIEHLENTATLASSFASHFGFRINAYYAGLYHDIGKCTEEFAKRLEGGPRVNHSSAGAYLMFREKRIAESIAIASHHTGLLDMGRGDKYETGTFLSMICNNPELDDFRVFLDELGRPDASDNTINEFHDISAMQWFVRVHFLFSSLVDADYSDTRRFMENDDSVHLYDFANICDIILKKADEYLQSSPSSTLNAVRNAMLEECIAHGGMKQGLYTLTIPTGGGKTFSSLAFAASHARNHKNIRRIIYVIPYTSIIEQNAEVIRKITGNENVLEHHSVSPIYFSEGEDAEAVRMRLAAENWDIPIIVTTNEQFFESLFSNIPSKCRKIHNISDSVIIFDEAQMFPRKYLALFSSLLETLVGDKNYGITAVLCTATQPSLDCFLNKHKPVEIVSSQLSADPVFNRVCFVNIGDINDFQDFIMRISEPMQSLVIVNRKADAKMIYEALPVEGRYYLSTNLTPYSRSCILLEIRQRLKKGKICHVVSTSLIEAGVDVDFPVVFREIYGLDSIIQAGGRCNREGLNKSDSSKVYIFNLCSMKNYADYSRKCNATRFVLDRYDDISSPESIREYYKMYYRDSRTDDALDLFRYRLDRLPFEEIGNKIKIIDGTSIGIFIRQNEYAEEIYQKITKGGVSRDLLRRASQFTVRCPVYVAEAMIADGSVEIIFETFCVLKLETCYNEDTGICYSHKEEAEAFFF</sequence>
<dbReference type="Gene3D" id="3.40.50.300">
    <property type="entry name" value="P-loop containing nucleotide triphosphate hydrolases"/>
    <property type="match status" value="2"/>
</dbReference>
<evidence type="ECO:0000256" key="4">
    <source>
        <dbReference type="ARBA" id="ARBA00022723"/>
    </source>
</evidence>
<dbReference type="GO" id="GO:0005524">
    <property type="term" value="F:ATP binding"/>
    <property type="evidence" value="ECO:0007669"/>
    <property type="project" value="UniProtKB-KW"/>
</dbReference>
<dbReference type="PROSITE" id="PS51643">
    <property type="entry name" value="HD_CAS3"/>
    <property type="match status" value="1"/>
</dbReference>
<keyword evidence="5" id="KW-0547">Nucleotide-binding</keyword>
<dbReference type="SMART" id="SM00471">
    <property type="entry name" value="HDc"/>
    <property type="match status" value="1"/>
</dbReference>
<evidence type="ECO:0000256" key="6">
    <source>
        <dbReference type="ARBA" id="ARBA00022801"/>
    </source>
</evidence>
<evidence type="ECO:0000256" key="8">
    <source>
        <dbReference type="ARBA" id="ARBA00022840"/>
    </source>
</evidence>
<evidence type="ECO:0000259" key="10">
    <source>
        <dbReference type="PROSITE" id="PS51192"/>
    </source>
</evidence>
<dbReference type="CDD" id="cd17930">
    <property type="entry name" value="DEXHc_cas3"/>
    <property type="match status" value="1"/>
</dbReference>
<keyword evidence="4" id="KW-0479">Metal-binding</keyword>
<keyword evidence="9" id="KW-0051">Antiviral defense</keyword>
<dbReference type="SUPFAM" id="SSF109604">
    <property type="entry name" value="HD-domain/PDEase-like"/>
    <property type="match status" value="1"/>
</dbReference>
<comment type="similarity">
    <text evidence="1">In the N-terminal section; belongs to the CRISPR-associated nuclease Cas3-HD family.</text>
</comment>
<dbReference type="NCBIfam" id="TIGR01596">
    <property type="entry name" value="cas3_HD"/>
    <property type="match status" value="1"/>
</dbReference>
<name>A0A9D9E0A4_9SPIO</name>
<comment type="similarity">
    <text evidence="2">In the central section; belongs to the CRISPR-associated helicase Cas3 family.</text>
</comment>
<dbReference type="Pfam" id="PF22590">
    <property type="entry name" value="Cas3-like_C_2"/>
    <property type="match status" value="1"/>
</dbReference>
<evidence type="ECO:0000256" key="9">
    <source>
        <dbReference type="ARBA" id="ARBA00023118"/>
    </source>
</evidence>
<dbReference type="GO" id="GO:0004386">
    <property type="term" value="F:helicase activity"/>
    <property type="evidence" value="ECO:0007669"/>
    <property type="project" value="UniProtKB-KW"/>
</dbReference>
<dbReference type="InterPro" id="IPR006675">
    <property type="entry name" value="HDIG_dom"/>
</dbReference>
<keyword evidence="6" id="KW-0378">Hydrolase</keyword>
<evidence type="ECO:0000259" key="11">
    <source>
        <dbReference type="PROSITE" id="PS51643"/>
    </source>
</evidence>
<evidence type="ECO:0000256" key="5">
    <source>
        <dbReference type="ARBA" id="ARBA00022741"/>
    </source>
</evidence>
<dbReference type="AlphaFoldDB" id="A0A9D9E0A4"/>
<evidence type="ECO:0000313" key="13">
    <source>
        <dbReference type="Proteomes" id="UP000823615"/>
    </source>
</evidence>
<dbReference type="GO" id="GO:0003676">
    <property type="term" value="F:nucleic acid binding"/>
    <property type="evidence" value="ECO:0007669"/>
    <property type="project" value="InterPro"/>
</dbReference>
<evidence type="ECO:0000256" key="1">
    <source>
        <dbReference type="ARBA" id="ARBA00006847"/>
    </source>
</evidence>
<dbReference type="SMART" id="SM00487">
    <property type="entry name" value="DEXDc"/>
    <property type="match status" value="1"/>
</dbReference>
<dbReference type="InterPro" id="IPR054712">
    <property type="entry name" value="Cas3-like_dom"/>
</dbReference>
<evidence type="ECO:0000313" key="12">
    <source>
        <dbReference type="EMBL" id="MBO8436841.1"/>
    </source>
</evidence>
<dbReference type="InterPro" id="IPR011545">
    <property type="entry name" value="DEAD/DEAH_box_helicase_dom"/>
</dbReference>
<dbReference type="GO" id="GO:0004518">
    <property type="term" value="F:nuclease activity"/>
    <property type="evidence" value="ECO:0007669"/>
    <property type="project" value="UniProtKB-KW"/>
</dbReference>
<proteinExistence type="inferred from homology"/>
<dbReference type="SUPFAM" id="SSF52540">
    <property type="entry name" value="P-loop containing nucleoside triphosphate hydrolases"/>
    <property type="match status" value="1"/>
</dbReference>
<dbReference type="InterPro" id="IPR027417">
    <property type="entry name" value="P-loop_NTPase"/>
</dbReference>
<evidence type="ECO:0000256" key="3">
    <source>
        <dbReference type="ARBA" id="ARBA00022722"/>
    </source>
</evidence>
<dbReference type="InterPro" id="IPR038257">
    <property type="entry name" value="CRISPR-assoc_Cas3_HD_sf"/>
</dbReference>
<comment type="caution">
    <text evidence="12">The sequence shown here is derived from an EMBL/GenBank/DDBJ whole genome shotgun (WGS) entry which is preliminary data.</text>
</comment>
<keyword evidence="8" id="KW-0067">ATP-binding</keyword>
<feature type="domain" description="HD Cas3-type" evidence="11">
    <location>
        <begin position="14"/>
        <end position="172"/>
    </location>
</feature>
<keyword evidence="7" id="KW-0347">Helicase</keyword>
<gene>
    <name evidence="12" type="primary">cas3</name>
    <name evidence="12" type="ORF">IAA97_07685</name>
</gene>
<dbReference type="Pfam" id="PF01966">
    <property type="entry name" value="HD"/>
    <property type="match status" value="1"/>
</dbReference>
<dbReference type="EMBL" id="JADIMT010000091">
    <property type="protein sequence ID" value="MBO8436841.1"/>
    <property type="molecule type" value="Genomic_DNA"/>
</dbReference>
<dbReference type="InterPro" id="IPR014001">
    <property type="entry name" value="Helicase_ATP-bd"/>
</dbReference>
<dbReference type="NCBIfam" id="TIGR00277">
    <property type="entry name" value="HDIG"/>
    <property type="match status" value="1"/>
</dbReference>
<dbReference type="GO" id="GO:0046872">
    <property type="term" value="F:metal ion binding"/>
    <property type="evidence" value="ECO:0007669"/>
    <property type="project" value="UniProtKB-KW"/>
</dbReference>
<organism evidence="12 13">
    <name type="scientific">Candidatus Ornithospirochaeta stercoripullorum</name>
    <dbReference type="NCBI Taxonomy" id="2840899"/>
    <lineage>
        <taxon>Bacteria</taxon>
        <taxon>Pseudomonadati</taxon>
        <taxon>Spirochaetota</taxon>
        <taxon>Spirochaetia</taxon>
        <taxon>Spirochaetales</taxon>
        <taxon>Spirochaetaceae</taxon>
        <taxon>Spirochaetaceae incertae sedis</taxon>
        <taxon>Candidatus Ornithospirochaeta</taxon>
    </lineage>
</organism>
<dbReference type="NCBIfam" id="TIGR01587">
    <property type="entry name" value="cas3_core"/>
    <property type="match status" value="1"/>
</dbReference>
<protein>
    <submittedName>
        <fullName evidence="12">CRISPR-associated helicase Cas3</fullName>
    </submittedName>
</protein>
<dbReference type="Pfam" id="PF00270">
    <property type="entry name" value="DEAD"/>
    <property type="match status" value="1"/>
</dbReference>
<dbReference type="Gene3D" id="1.10.3210.30">
    <property type="match status" value="1"/>
</dbReference>
<reference evidence="12" key="1">
    <citation type="submission" date="2020-10" db="EMBL/GenBank/DDBJ databases">
        <authorList>
            <person name="Gilroy R."/>
        </authorList>
    </citation>
    <scope>NUCLEOTIDE SEQUENCE</scope>
    <source>
        <strain evidence="12">7293</strain>
    </source>
</reference>
<dbReference type="CDD" id="cd09641">
    <property type="entry name" value="Cas3''_I"/>
    <property type="match status" value="1"/>
</dbReference>
<dbReference type="PROSITE" id="PS51192">
    <property type="entry name" value="HELICASE_ATP_BIND_1"/>
    <property type="match status" value="1"/>
</dbReference>
<dbReference type="Proteomes" id="UP000823615">
    <property type="component" value="Unassembled WGS sequence"/>
</dbReference>
<dbReference type="GO" id="GO:0016787">
    <property type="term" value="F:hydrolase activity"/>
    <property type="evidence" value="ECO:0007669"/>
    <property type="project" value="UniProtKB-KW"/>
</dbReference>
<dbReference type="InterPro" id="IPR006674">
    <property type="entry name" value="HD_domain"/>
</dbReference>
<evidence type="ECO:0000256" key="7">
    <source>
        <dbReference type="ARBA" id="ARBA00022806"/>
    </source>
</evidence>
<dbReference type="InterPro" id="IPR006483">
    <property type="entry name" value="CRISPR-assoc_Cas3_HD"/>
</dbReference>
<reference evidence="12" key="2">
    <citation type="journal article" date="2021" name="PeerJ">
        <title>Extensive microbial diversity within the chicken gut microbiome revealed by metagenomics and culture.</title>
        <authorList>
            <person name="Gilroy R."/>
            <person name="Ravi A."/>
            <person name="Getino M."/>
            <person name="Pursley I."/>
            <person name="Horton D.L."/>
            <person name="Alikhan N.F."/>
            <person name="Baker D."/>
            <person name="Gharbi K."/>
            <person name="Hall N."/>
            <person name="Watson M."/>
            <person name="Adriaenssens E.M."/>
            <person name="Foster-Nyarko E."/>
            <person name="Jarju S."/>
            <person name="Secka A."/>
            <person name="Antonio M."/>
            <person name="Oren A."/>
            <person name="Chaudhuri R.R."/>
            <person name="La Ragione R."/>
            <person name="Hildebrand F."/>
            <person name="Pallen M.J."/>
        </authorList>
    </citation>
    <scope>NUCLEOTIDE SEQUENCE</scope>
    <source>
        <strain evidence="12">7293</strain>
    </source>
</reference>
<accession>A0A9D9E0A4</accession>